<dbReference type="PANTHER" id="PTHR37017:SF11">
    <property type="entry name" value="ESTERASE_LIPASE_THIOESTERASE DOMAIN-CONTAINING PROTEIN"/>
    <property type="match status" value="1"/>
</dbReference>
<dbReference type="SUPFAM" id="SSF53474">
    <property type="entry name" value="alpha/beta-Hydrolases"/>
    <property type="match status" value="1"/>
</dbReference>
<dbReference type="InterPro" id="IPR052897">
    <property type="entry name" value="Sec-Metab_Biosynth_Hydrolase"/>
</dbReference>
<gene>
    <name evidence="1" type="ORF">SLINC_5454</name>
</gene>
<proteinExistence type="predicted"/>
<keyword evidence="2" id="KW-1185">Reference proteome</keyword>
<dbReference type="PANTHER" id="PTHR37017">
    <property type="entry name" value="AB HYDROLASE-1 DOMAIN-CONTAINING PROTEIN-RELATED"/>
    <property type="match status" value="1"/>
</dbReference>
<dbReference type="GO" id="GO:0003824">
    <property type="term" value="F:catalytic activity"/>
    <property type="evidence" value="ECO:0007669"/>
    <property type="project" value="UniProtKB-ARBA"/>
</dbReference>
<protein>
    <submittedName>
        <fullName evidence="1">Uncharacterized protein</fullName>
    </submittedName>
</protein>
<dbReference type="InterPro" id="IPR000073">
    <property type="entry name" value="AB_hydrolase_1"/>
</dbReference>
<dbReference type="Proteomes" id="UP000092598">
    <property type="component" value="Chromosome"/>
</dbReference>
<dbReference type="KEGG" id="sls:SLINC_5454"/>
<dbReference type="Pfam" id="PF12697">
    <property type="entry name" value="Abhydrolase_6"/>
    <property type="match status" value="1"/>
</dbReference>
<name>A0A1B1MGE5_STRLN</name>
<dbReference type="STRING" id="1915.SLINC_5454"/>
<dbReference type="Gene3D" id="3.40.50.1820">
    <property type="entry name" value="alpha/beta hydrolase"/>
    <property type="match status" value="1"/>
</dbReference>
<evidence type="ECO:0000313" key="1">
    <source>
        <dbReference type="EMBL" id="ANS67678.1"/>
    </source>
</evidence>
<dbReference type="EMBL" id="CP016438">
    <property type="protein sequence ID" value="ANS67678.1"/>
    <property type="molecule type" value="Genomic_DNA"/>
</dbReference>
<accession>A0A1B1MGE5</accession>
<reference evidence="1 2" key="1">
    <citation type="submission" date="2016-07" db="EMBL/GenBank/DDBJ databases">
        <title>Enhancement of antibiotic productionsby engineered nitrateutilization in actinobacteria.</title>
        <authorList>
            <person name="Meng S.C."/>
        </authorList>
    </citation>
    <scope>NUCLEOTIDE SEQUENCE [LARGE SCALE GENOMIC DNA]</scope>
    <source>
        <strain evidence="1 2">NRRL 2936</strain>
    </source>
</reference>
<evidence type="ECO:0000313" key="2">
    <source>
        <dbReference type="Proteomes" id="UP000092598"/>
    </source>
</evidence>
<organism evidence="1 2">
    <name type="scientific">Streptomyces lincolnensis</name>
    <dbReference type="NCBI Taxonomy" id="1915"/>
    <lineage>
        <taxon>Bacteria</taxon>
        <taxon>Bacillati</taxon>
        <taxon>Actinomycetota</taxon>
        <taxon>Actinomycetes</taxon>
        <taxon>Kitasatosporales</taxon>
        <taxon>Streptomycetaceae</taxon>
        <taxon>Streptomyces</taxon>
    </lineage>
</organism>
<dbReference type="RefSeq" id="WP_067438874.1">
    <property type="nucleotide sequence ID" value="NZ_CP016438.1"/>
</dbReference>
<dbReference type="InterPro" id="IPR029058">
    <property type="entry name" value="AB_hydrolase_fold"/>
</dbReference>
<sequence length="228" mass="25041">MSGQPTVIMVHGAWHGAWCFERLETALAERGIPSRSVELTSHGTDPQAVGDLWSDVELVRRTVRETDGPVVLFGHSYGGVVITEAAKGLPHLQRLIYLAAFMPDRGESMRTLTGGGNAPWLTFENGMHSVQPGWGTKLFYHDCPPEIAADAESRLVPQSLASFGQEVTTAGWRSVPASYLVCTEDQACPPVSQRRWAARVEKAVEWRTGHSPFLHRAGELADLIEQQL</sequence>
<dbReference type="AlphaFoldDB" id="A0A1B1MGE5"/>
<dbReference type="OrthoDB" id="3827413at2"/>